<dbReference type="RefSeq" id="WP_254287519.1">
    <property type="nucleotide sequence ID" value="NZ_JAMLDY010000001.1"/>
</dbReference>
<dbReference type="PRINTS" id="PR00080">
    <property type="entry name" value="SDRFAMILY"/>
</dbReference>
<evidence type="ECO:0000256" key="1">
    <source>
        <dbReference type="ARBA" id="ARBA00006484"/>
    </source>
</evidence>
<dbReference type="NCBIfam" id="NF005559">
    <property type="entry name" value="PRK07231.1"/>
    <property type="match status" value="1"/>
</dbReference>
<accession>A0A9X2KP59</accession>
<evidence type="ECO:0000313" key="2">
    <source>
        <dbReference type="EMBL" id="MCP3733525.1"/>
    </source>
</evidence>
<dbReference type="PANTHER" id="PTHR42820">
    <property type="entry name" value="SHORT-CHAIN DEHYDROGENASE REDUCTASE"/>
    <property type="match status" value="1"/>
</dbReference>
<dbReference type="InterPro" id="IPR036291">
    <property type="entry name" value="NAD(P)-bd_dom_sf"/>
</dbReference>
<dbReference type="GO" id="GO:0047936">
    <property type="term" value="F:glucose 1-dehydrogenase [NAD(P)+] activity"/>
    <property type="evidence" value="ECO:0007669"/>
    <property type="project" value="UniProtKB-EC"/>
</dbReference>
<dbReference type="Pfam" id="PF13561">
    <property type="entry name" value="adh_short_C2"/>
    <property type="match status" value="1"/>
</dbReference>
<dbReference type="EMBL" id="JAMLDY010000001">
    <property type="protein sequence ID" value="MCP3733525.1"/>
    <property type="molecule type" value="Genomic_DNA"/>
</dbReference>
<comment type="caution">
    <text evidence="2">The sequence shown here is derived from an EMBL/GenBank/DDBJ whole genome shotgun (WGS) entry which is preliminary data.</text>
</comment>
<dbReference type="Proteomes" id="UP001139486">
    <property type="component" value="Unassembled WGS sequence"/>
</dbReference>
<dbReference type="SUPFAM" id="SSF51735">
    <property type="entry name" value="NAD(P)-binding Rossmann-fold domains"/>
    <property type="match status" value="1"/>
</dbReference>
<gene>
    <name evidence="2" type="ORF">M9979_01320</name>
</gene>
<dbReference type="EC" id="1.1.1.47" evidence="2"/>
<keyword evidence="3" id="KW-1185">Reference proteome</keyword>
<name>A0A9X2KP59_9SPHN</name>
<sequence>MGRLDGKVAIVTGGARGMGAETVRLFAQEGASVVIADMLIAEGSALAAEIGGAALFHPTNIAREEDWAALVEATTARFGQPDILVNNAAMQRFASILDCDVADFRSVLDVNLIGTFIGLKLVGALMVRRGRGSIVNISSVDGMRGANGYAAYSTSKWGVRGLTKVAAMEFGPRGVRVNSVHPGGVFTVMGNPTGETVETIDGSFGMVPLQRTGRPGEVVAASLFLASDEASYVCGAELAVDGGWTAGIYNPMLSGSPDDHDYGLREGAHPLNAHFDAALAAKAAVPA</sequence>
<proteinExistence type="inferred from homology"/>
<dbReference type="InterPro" id="IPR002347">
    <property type="entry name" value="SDR_fam"/>
</dbReference>
<dbReference type="PANTHER" id="PTHR42820:SF1">
    <property type="entry name" value="SHORT-CHAIN DEHYDROGENASE_REDUCTASE FAMILY PROTEIN"/>
    <property type="match status" value="1"/>
</dbReference>
<dbReference type="AlphaFoldDB" id="A0A9X2KP59"/>
<dbReference type="Gene3D" id="3.40.50.720">
    <property type="entry name" value="NAD(P)-binding Rossmann-like Domain"/>
    <property type="match status" value="1"/>
</dbReference>
<reference evidence="2" key="1">
    <citation type="submission" date="2022-05" db="EMBL/GenBank/DDBJ databases">
        <title>Sphingomonas sp. strain RP10 Genome sequencing and assembly.</title>
        <authorList>
            <person name="Kim I."/>
        </authorList>
    </citation>
    <scope>NUCLEOTIDE SEQUENCE</scope>
    <source>
        <strain evidence="2">RP10</strain>
    </source>
</reference>
<dbReference type="InterPro" id="IPR020904">
    <property type="entry name" value="Sc_DH/Rdtase_CS"/>
</dbReference>
<dbReference type="FunFam" id="3.40.50.720:FF:000084">
    <property type="entry name" value="Short-chain dehydrogenase reductase"/>
    <property type="match status" value="1"/>
</dbReference>
<organism evidence="2 3">
    <name type="scientific">Sphingomonas liriopis</name>
    <dbReference type="NCBI Taxonomy" id="2949094"/>
    <lineage>
        <taxon>Bacteria</taxon>
        <taxon>Pseudomonadati</taxon>
        <taxon>Pseudomonadota</taxon>
        <taxon>Alphaproteobacteria</taxon>
        <taxon>Sphingomonadales</taxon>
        <taxon>Sphingomonadaceae</taxon>
        <taxon>Sphingomonas</taxon>
    </lineage>
</organism>
<protein>
    <submittedName>
        <fullName evidence="2">Glucose 1-dehydrogenase</fullName>
        <ecNumber evidence="2">1.1.1.47</ecNumber>
    </submittedName>
</protein>
<comment type="similarity">
    <text evidence="1">Belongs to the short-chain dehydrogenases/reductases (SDR) family.</text>
</comment>
<evidence type="ECO:0000313" key="3">
    <source>
        <dbReference type="Proteomes" id="UP001139486"/>
    </source>
</evidence>
<dbReference type="PRINTS" id="PR00081">
    <property type="entry name" value="GDHRDH"/>
</dbReference>
<dbReference type="PROSITE" id="PS00061">
    <property type="entry name" value="ADH_SHORT"/>
    <property type="match status" value="1"/>
</dbReference>
<keyword evidence="2" id="KW-0560">Oxidoreductase</keyword>